<dbReference type="InterPro" id="IPR045311">
    <property type="entry name" value="LC-FACS_euk"/>
</dbReference>
<name>A0A5S6R4C1_TRIMR</name>
<protein>
    <recommendedName>
        <fullName evidence="14">Arachidonate--CoA ligase</fullName>
        <ecNumber evidence="12">6.2.1.15</ecNumber>
        <ecNumber evidence="13">6.2.1.3</ecNumber>
    </recommendedName>
</protein>
<comment type="catalytic activity">
    <reaction evidence="6">
        <text>5-hydroxy-(6E,8Z,11Z,14Z)-eicosatetraenoate + ATP + CoA = 5-hydroxy-(6E,8Z,11Z,14Z)-eicosatetraenoyl-CoA + AMP + diphosphate</text>
        <dbReference type="Rhea" id="RHEA:52108"/>
        <dbReference type="ChEBI" id="CHEBI:30616"/>
        <dbReference type="ChEBI" id="CHEBI:33019"/>
        <dbReference type="ChEBI" id="CHEBI:57287"/>
        <dbReference type="ChEBI" id="CHEBI:65341"/>
        <dbReference type="ChEBI" id="CHEBI:136407"/>
        <dbReference type="ChEBI" id="CHEBI:456215"/>
    </reaction>
    <physiologicalReaction direction="left-to-right" evidence="6">
        <dbReference type="Rhea" id="RHEA:52109"/>
    </physiologicalReaction>
</comment>
<reference evidence="19" key="1">
    <citation type="submission" date="2019-12" db="UniProtKB">
        <authorList>
            <consortium name="WormBaseParasite"/>
        </authorList>
    </citation>
    <scope>IDENTIFICATION</scope>
</reference>
<dbReference type="CDD" id="cd05927">
    <property type="entry name" value="LC-FACS_euk"/>
    <property type="match status" value="1"/>
</dbReference>
<dbReference type="AlphaFoldDB" id="A0A5S6R4C1"/>
<evidence type="ECO:0000256" key="1">
    <source>
        <dbReference type="ARBA" id="ARBA00006432"/>
    </source>
</evidence>
<evidence type="ECO:0000259" key="17">
    <source>
        <dbReference type="Pfam" id="PF00501"/>
    </source>
</evidence>
<comment type="catalytic activity">
    <reaction evidence="9">
        <text>15-hydroxy-(5Z,8Z,11Z,13E)-eicosatetraenoate + ATP + CoA = 15-hydroxy-(5Z,8Z,11Z,13E)-eicosatetraenoyl-CoA + AMP + diphosphate</text>
        <dbReference type="Rhea" id="RHEA:52116"/>
        <dbReference type="ChEBI" id="CHEBI:30616"/>
        <dbReference type="ChEBI" id="CHEBI:33019"/>
        <dbReference type="ChEBI" id="CHEBI:57287"/>
        <dbReference type="ChEBI" id="CHEBI:78832"/>
        <dbReference type="ChEBI" id="CHEBI:136409"/>
        <dbReference type="ChEBI" id="CHEBI:456215"/>
    </reaction>
    <physiologicalReaction direction="left-to-right" evidence="9">
        <dbReference type="Rhea" id="RHEA:52117"/>
    </physiologicalReaction>
</comment>
<accession>A0A5S6R4C1</accession>
<evidence type="ECO:0000256" key="2">
    <source>
        <dbReference type="ARBA" id="ARBA00022598"/>
    </source>
</evidence>
<dbReference type="Proteomes" id="UP000046395">
    <property type="component" value="Unassembled WGS sequence"/>
</dbReference>
<keyword evidence="5" id="KW-0067">ATP-binding</keyword>
<keyword evidence="18" id="KW-1185">Reference proteome</keyword>
<keyword evidence="4" id="KW-0276">Fatty acid metabolism</keyword>
<evidence type="ECO:0000256" key="6">
    <source>
        <dbReference type="ARBA" id="ARBA00024469"/>
    </source>
</evidence>
<dbReference type="PANTHER" id="PTHR43272:SF107">
    <property type="entry name" value="LONG-CHAIN-FATTY-ACID--COA LIGASE 5"/>
    <property type="match status" value="1"/>
</dbReference>
<feature type="domain" description="AMP-dependent synthetase/ligase" evidence="17">
    <location>
        <begin position="110"/>
        <end position="513"/>
    </location>
</feature>
<dbReference type="STRING" id="70415.A0A5S6R4C1"/>
<dbReference type="GO" id="GO:0005524">
    <property type="term" value="F:ATP binding"/>
    <property type="evidence" value="ECO:0007669"/>
    <property type="project" value="UniProtKB-KW"/>
</dbReference>
<dbReference type="SUPFAM" id="SSF56801">
    <property type="entry name" value="Acetyl-CoA synthetase-like"/>
    <property type="match status" value="1"/>
</dbReference>
<comment type="catalytic activity">
    <reaction evidence="11">
        <text>(E)-hexadec-2-enoate + ATP + CoA = (2E)-hexadecenoyl-CoA + AMP + diphosphate</text>
        <dbReference type="Rhea" id="RHEA:36139"/>
        <dbReference type="ChEBI" id="CHEBI:30616"/>
        <dbReference type="ChEBI" id="CHEBI:33019"/>
        <dbReference type="ChEBI" id="CHEBI:57287"/>
        <dbReference type="ChEBI" id="CHEBI:61526"/>
        <dbReference type="ChEBI" id="CHEBI:72745"/>
        <dbReference type="ChEBI" id="CHEBI:456215"/>
    </reaction>
    <physiologicalReaction direction="left-to-right" evidence="11">
        <dbReference type="Rhea" id="RHEA:36140"/>
    </physiologicalReaction>
</comment>
<evidence type="ECO:0000256" key="15">
    <source>
        <dbReference type="ARBA" id="ARBA00049139"/>
    </source>
</evidence>
<dbReference type="InterPro" id="IPR042099">
    <property type="entry name" value="ANL_N_sf"/>
</dbReference>
<dbReference type="EC" id="6.2.1.15" evidence="12"/>
<dbReference type="Gene3D" id="3.40.50.12780">
    <property type="entry name" value="N-terminal domain of ligase-like"/>
    <property type="match status" value="1"/>
</dbReference>
<evidence type="ECO:0000256" key="4">
    <source>
        <dbReference type="ARBA" id="ARBA00022832"/>
    </source>
</evidence>
<evidence type="ECO:0000256" key="11">
    <source>
        <dbReference type="ARBA" id="ARBA00024565"/>
    </source>
</evidence>
<dbReference type="EC" id="6.2.1.3" evidence="13"/>
<evidence type="ECO:0000256" key="5">
    <source>
        <dbReference type="ARBA" id="ARBA00022840"/>
    </source>
</evidence>
<comment type="similarity">
    <text evidence="1">Belongs to the ATP-dependent AMP-binding enzyme family.</text>
</comment>
<evidence type="ECO:0000256" key="13">
    <source>
        <dbReference type="ARBA" id="ARBA00026121"/>
    </source>
</evidence>
<evidence type="ECO:0000256" key="12">
    <source>
        <dbReference type="ARBA" id="ARBA00026113"/>
    </source>
</evidence>
<dbReference type="GO" id="GO:0005783">
    <property type="term" value="C:endoplasmic reticulum"/>
    <property type="evidence" value="ECO:0007669"/>
    <property type="project" value="TreeGrafter"/>
</dbReference>
<evidence type="ECO:0000256" key="7">
    <source>
        <dbReference type="ARBA" id="ARBA00024484"/>
    </source>
</evidence>
<evidence type="ECO:0000313" key="19">
    <source>
        <dbReference type="WBParaSite" id="TMUE_3000014436.1"/>
    </source>
</evidence>
<comment type="catalytic activity">
    <reaction evidence="10">
        <text>(5Z,8Z,11Z,14Z)-eicosatetraenoate + ATP + CoA = (5Z,8Z,11Z,14Z)-eicosatetraenoyl-CoA + AMP + diphosphate</text>
        <dbReference type="Rhea" id="RHEA:19713"/>
        <dbReference type="ChEBI" id="CHEBI:30616"/>
        <dbReference type="ChEBI" id="CHEBI:32395"/>
        <dbReference type="ChEBI" id="CHEBI:33019"/>
        <dbReference type="ChEBI" id="CHEBI:57287"/>
        <dbReference type="ChEBI" id="CHEBI:57368"/>
        <dbReference type="ChEBI" id="CHEBI:456215"/>
        <dbReference type="EC" id="6.2.1.15"/>
    </reaction>
    <physiologicalReaction direction="left-to-right" evidence="10">
        <dbReference type="Rhea" id="RHEA:19714"/>
    </physiologicalReaction>
</comment>
<keyword evidence="16" id="KW-0472">Membrane</keyword>
<keyword evidence="16" id="KW-0812">Transmembrane</keyword>
<feature type="transmembrane region" description="Helical" evidence="16">
    <location>
        <begin position="12"/>
        <end position="31"/>
    </location>
</feature>
<dbReference type="InterPro" id="IPR000873">
    <property type="entry name" value="AMP-dep_synth/lig_dom"/>
</dbReference>
<dbReference type="WBParaSite" id="TMUE_3000014436.1">
    <property type="protein sequence ID" value="TMUE_3000014436.1"/>
    <property type="gene ID" value="WBGene00285899"/>
</dbReference>
<dbReference type="PANTHER" id="PTHR43272">
    <property type="entry name" value="LONG-CHAIN-FATTY-ACID--COA LIGASE"/>
    <property type="match status" value="1"/>
</dbReference>
<dbReference type="GO" id="GO:0016020">
    <property type="term" value="C:membrane"/>
    <property type="evidence" value="ECO:0007669"/>
    <property type="project" value="TreeGrafter"/>
</dbReference>
<dbReference type="GO" id="GO:0047676">
    <property type="term" value="F:arachidonate-CoA ligase activity"/>
    <property type="evidence" value="ECO:0007669"/>
    <property type="project" value="UniProtKB-EC"/>
</dbReference>
<organism evidence="18 19">
    <name type="scientific">Trichuris muris</name>
    <name type="common">Mouse whipworm</name>
    <dbReference type="NCBI Taxonomy" id="70415"/>
    <lineage>
        <taxon>Eukaryota</taxon>
        <taxon>Metazoa</taxon>
        <taxon>Ecdysozoa</taxon>
        <taxon>Nematoda</taxon>
        <taxon>Enoplea</taxon>
        <taxon>Dorylaimia</taxon>
        <taxon>Trichinellida</taxon>
        <taxon>Trichuridae</taxon>
        <taxon>Trichuris</taxon>
    </lineage>
</organism>
<proteinExistence type="inferred from homology"/>
<evidence type="ECO:0000256" key="9">
    <source>
        <dbReference type="ARBA" id="ARBA00024532"/>
    </source>
</evidence>
<comment type="catalytic activity">
    <reaction evidence="15">
        <text>hexadecanoate + ATP + CoA = hexadecanoyl-CoA + AMP + diphosphate</text>
        <dbReference type="Rhea" id="RHEA:30751"/>
        <dbReference type="ChEBI" id="CHEBI:7896"/>
        <dbReference type="ChEBI" id="CHEBI:30616"/>
        <dbReference type="ChEBI" id="CHEBI:33019"/>
        <dbReference type="ChEBI" id="CHEBI:57287"/>
        <dbReference type="ChEBI" id="CHEBI:57379"/>
        <dbReference type="ChEBI" id="CHEBI:456215"/>
    </reaction>
    <physiologicalReaction direction="left-to-right" evidence="15">
        <dbReference type="Rhea" id="RHEA:30752"/>
    </physiologicalReaction>
</comment>
<evidence type="ECO:0000256" key="16">
    <source>
        <dbReference type="SAM" id="Phobius"/>
    </source>
</evidence>
<evidence type="ECO:0000256" key="3">
    <source>
        <dbReference type="ARBA" id="ARBA00022741"/>
    </source>
</evidence>
<comment type="catalytic activity">
    <reaction evidence="7">
        <text>a long-chain fatty acid + ATP + CoA = a long-chain fatty acyl-CoA + AMP + diphosphate</text>
        <dbReference type="Rhea" id="RHEA:15421"/>
        <dbReference type="ChEBI" id="CHEBI:30616"/>
        <dbReference type="ChEBI" id="CHEBI:33019"/>
        <dbReference type="ChEBI" id="CHEBI:57287"/>
        <dbReference type="ChEBI" id="CHEBI:57560"/>
        <dbReference type="ChEBI" id="CHEBI:83139"/>
        <dbReference type="ChEBI" id="CHEBI:456215"/>
        <dbReference type="EC" id="6.2.1.3"/>
    </reaction>
    <physiologicalReaction direction="left-to-right" evidence="7">
        <dbReference type="Rhea" id="RHEA:15422"/>
    </physiologicalReaction>
</comment>
<keyword evidence="2" id="KW-0436">Ligase</keyword>
<comment type="catalytic activity">
    <reaction evidence="8">
        <text>12-hydroxy-(5Z,8Z,10E,14Z)-eicosatetraenoate + ATP + CoA = 12-hydroxy-(5Z,8Z,10E,14Z)-eicosatetraenoyl-CoA + AMP + diphosphate</text>
        <dbReference type="Rhea" id="RHEA:52112"/>
        <dbReference type="ChEBI" id="CHEBI:30616"/>
        <dbReference type="ChEBI" id="CHEBI:33019"/>
        <dbReference type="ChEBI" id="CHEBI:57287"/>
        <dbReference type="ChEBI" id="CHEBI:90718"/>
        <dbReference type="ChEBI" id="CHEBI:136408"/>
        <dbReference type="ChEBI" id="CHEBI:456215"/>
    </reaction>
    <physiologicalReaction direction="left-to-right" evidence="8">
        <dbReference type="Rhea" id="RHEA:52113"/>
    </physiologicalReaction>
</comment>
<evidence type="ECO:0000313" key="18">
    <source>
        <dbReference type="Proteomes" id="UP000046395"/>
    </source>
</evidence>
<evidence type="ECO:0000256" key="14">
    <source>
        <dbReference type="ARBA" id="ARBA00032120"/>
    </source>
</evidence>
<evidence type="ECO:0000256" key="8">
    <source>
        <dbReference type="ARBA" id="ARBA00024495"/>
    </source>
</evidence>
<keyword evidence="4" id="KW-0443">Lipid metabolism</keyword>
<sequence>MLGSLVDLVVSSVPVVTALMAMTIGAAAFYFGSATDGEKIKTYVSDLDNQSVVHNEKEKSRISWLCSDGKLKTFLYPEVRTLYDVIRKGARETVDGNCLAYRKRTQETERPYIWLSYNDVIEQTVGLAKYIIRLGLPAGQGTFVGIYSRNRPEWIISEHACYVYSMVNVPLYDTLGSEAVCYIIRQTEMQLVICESSQKAINLLGAKSKAPNLRFIIIMDTVDQAVIDQGASAGIKVFSFEECVREGCEIKDAPPPMPPKPEDLSTVCYTSGTTDRPKGVMLTHANIVADGTVEGTFREHVVTHNDIIISYLPLAHMFERLMETCVLMKGGKVGYYSGDVRKLADDMKELKPTLLPVVPRLMNRIYDQVQLTASKSYLKKFIFDLAMRCKGEDVKKSVLRANSIWDRLVFKRIRDEFGGNIRMVISGSAPASTEVLNFFRVCFACVVSEGYGQTECVAAASLTVEGDYVTEQVGPPCPANLIKLVDVPEMNYYAKDDCGEVCLKGPNVFKGYFKEPEKTAEALDADGWLHTGDIGRWTPRGTLQLIDRKKHIFKLAQGEYIAPEKLENVYLHCKFISQIFVHGDSLKSCLVAIVVPDMDFLSRHLRENLGISVAPIELNANETVKKLILKDMHEHGKKAGLCSFEQVKDIYIATEPFSVENNLLTPTLKSKRPVLKNYFSKQISKMYESLG</sequence>
<dbReference type="Pfam" id="PF00501">
    <property type="entry name" value="AMP-binding"/>
    <property type="match status" value="1"/>
</dbReference>
<keyword evidence="3" id="KW-0547">Nucleotide-binding</keyword>
<keyword evidence="16" id="KW-1133">Transmembrane helix</keyword>
<evidence type="ECO:0000256" key="10">
    <source>
        <dbReference type="ARBA" id="ARBA00024548"/>
    </source>
</evidence>